<dbReference type="EMBL" id="CP017174">
    <property type="protein sequence ID" value="QDE70364.1"/>
    <property type="molecule type" value="Genomic_DNA"/>
</dbReference>
<dbReference type="PANTHER" id="PTHR45982:SF1">
    <property type="entry name" value="REGULATOR OF CHROMOSOME CONDENSATION"/>
    <property type="match status" value="1"/>
</dbReference>
<proteinExistence type="predicted"/>
<dbReference type="SUPFAM" id="SSF50985">
    <property type="entry name" value="RCC1/BLIP-II"/>
    <property type="match status" value="1"/>
</dbReference>
<dbReference type="Pfam" id="PF13540">
    <property type="entry name" value="RCC1_2"/>
    <property type="match status" value="2"/>
</dbReference>
<dbReference type="Proteomes" id="UP000320179">
    <property type="component" value="Chromosome"/>
</dbReference>
<dbReference type="PROSITE" id="PS00626">
    <property type="entry name" value="RCC1_2"/>
    <property type="match status" value="1"/>
</dbReference>
<organism evidence="1 2">
    <name type="scientific">Myxococcus xanthus</name>
    <dbReference type="NCBI Taxonomy" id="34"/>
    <lineage>
        <taxon>Bacteria</taxon>
        <taxon>Pseudomonadati</taxon>
        <taxon>Myxococcota</taxon>
        <taxon>Myxococcia</taxon>
        <taxon>Myxococcales</taxon>
        <taxon>Cystobacterineae</taxon>
        <taxon>Myxococcaceae</taxon>
        <taxon>Myxococcus</taxon>
    </lineage>
</organism>
<dbReference type="AlphaFoldDB" id="A0AAE6G4C0"/>
<evidence type="ECO:0000313" key="2">
    <source>
        <dbReference type="Proteomes" id="UP000320179"/>
    </source>
</evidence>
<sequence>MQVPGVTGAIAVAAGGYHSLALLSDNTLRAWGKNEDRQLGDGTNTDRHTAVQVSGLTGVTSVFASGGHSLVLRNDQAVWVFGSDMFGQLRDGNTPSGHGPVQVSLP</sequence>
<dbReference type="GO" id="GO:0005085">
    <property type="term" value="F:guanyl-nucleotide exchange factor activity"/>
    <property type="evidence" value="ECO:0007669"/>
    <property type="project" value="TreeGrafter"/>
</dbReference>
<name>A0AAE6G4C0_MYXXA</name>
<accession>A0AAE6G4C0</accession>
<protein>
    <submittedName>
        <fullName evidence="1">Uncharacterized protein</fullName>
    </submittedName>
</protein>
<evidence type="ECO:0000313" key="1">
    <source>
        <dbReference type="EMBL" id="QDE70364.1"/>
    </source>
</evidence>
<dbReference type="InterPro" id="IPR009091">
    <property type="entry name" value="RCC1/BLIP-II"/>
</dbReference>
<dbReference type="InterPro" id="IPR000408">
    <property type="entry name" value="Reg_chr_condens"/>
</dbReference>
<reference evidence="1 2" key="1">
    <citation type="journal article" date="2019" name="Science">
        <title>Social genes are selection hotspots in kin groups of a soil microbe.</title>
        <authorList>
            <person name="Wielgoss S."/>
            <person name="Wolfensberger R."/>
            <person name="Sun L."/>
            <person name="Fiegna F."/>
            <person name="Velicer G.J."/>
        </authorList>
    </citation>
    <scope>NUCLEOTIDE SEQUENCE [LARGE SCALE GENOMIC DNA]</scope>
    <source>
        <strain evidence="1 2">MC3.5.9c15</strain>
    </source>
</reference>
<dbReference type="Gene3D" id="2.130.10.30">
    <property type="entry name" value="Regulator of chromosome condensation 1/beta-lactamase-inhibitor protein II"/>
    <property type="match status" value="1"/>
</dbReference>
<dbReference type="GO" id="GO:0005737">
    <property type="term" value="C:cytoplasm"/>
    <property type="evidence" value="ECO:0007669"/>
    <property type="project" value="TreeGrafter"/>
</dbReference>
<gene>
    <name evidence="1" type="ORF">BHS09_27250</name>
</gene>
<dbReference type="InterPro" id="IPR051553">
    <property type="entry name" value="Ran_GTPase-activating"/>
</dbReference>
<dbReference type="PANTHER" id="PTHR45982">
    <property type="entry name" value="REGULATOR OF CHROMOSOME CONDENSATION"/>
    <property type="match status" value="1"/>
</dbReference>
<dbReference type="PROSITE" id="PS50012">
    <property type="entry name" value="RCC1_3"/>
    <property type="match status" value="1"/>
</dbReference>
<dbReference type="RefSeq" id="WP_237079877.1">
    <property type="nucleotide sequence ID" value="NZ_CP017173.1"/>
</dbReference>